<dbReference type="Proteomes" id="UP001057375">
    <property type="component" value="Unassembled WGS sequence"/>
</dbReference>
<evidence type="ECO:0000313" key="2">
    <source>
        <dbReference type="Proteomes" id="UP001057375"/>
    </source>
</evidence>
<name>A0ABQ5K499_9EUKA</name>
<proteinExistence type="predicted"/>
<keyword evidence="2" id="KW-1185">Reference proteome</keyword>
<protein>
    <submittedName>
        <fullName evidence="1">Uncharacterized protein</fullName>
    </submittedName>
</protein>
<dbReference type="EMBL" id="BQXS01012468">
    <property type="protein sequence ID" value="GKT23485.1"/>
    <property type="molecule type" value="Genomic_DNA"/>
</dbReference>
<gene>
    <name evidence="1" type="ORF">ADUPG1_012442</name>
</gene>
<accession>A0ABQ5K499</accession>
<reference evidence="1" key="1">
    <citation type="submission" date="2022-03" db="EMBL/GenBank/DDBJ databases">
        <title>Draft genome sequence of Aduncisulcus paluster, a free-living microaerophilic Fornicata.</title>
        <authorList>
            <person name="Yuyama I."/>
            <person name="Kume K."/>
            <person name="Tamura T."/>
            <person name="Inagaki Y."/>
            <person name="Hashimoto T."/>
        </authorList>
    </citation>
    <scope>NUCLEOTIDE SEQUENCE</scope>
    <source>
        <strain evidence="1">NY0171</strain>
    </source>
</reference>
<organism evidence="1 2">
    <name type="scientific">Aduncisulcus paluster</name>
    <dbReference type="NCBI Taxonomy" id="2918883"/>
    <lineage>
        <taxon>Eukaryota</taxon>
        <taxon>Metamonada</taxon>
        <taxon>Carpediemonas-like organisms</taxon>
        <taxon>Aduncisulcus</taxon>
    </lineage>
</organism>
<sequence length="133" mass="15634">MEPTTDELEFTKAEAQWLLEAIQKASSSAELDEMFDEYKDRLATILRMDSIIEIIRTDKELVSLCCQCLGSLVDDRIDKFPEIFLSKRCVQECVERFLQTLIEVEKIFQTDEISIVVLKIIENWIFVMKMRVF</sequence>
<comment type="caution">
    <text evidence="1">The sequence shown here is derived from an EMBL/GenBank/DDBJ whole genome shotgun (WGS) entry which is preliminary data.</text>
</comment>
<evidence type="ECO:0000313" key="1">
    <source>
        <dbReference type="EMBL" id="GKT23485.1"/>
    </source>
</evidence>